<protein>
    <submittedName>
        <fullName evidence="1">Unannotated protein</fullName>
    </submittedName>
</protein>
<proteinExistence type="predicted"/>
<dbReference type="InterPro" id="IPR010349">
    <property type="entry name" value="Asparaginase_II"/>
</dbReference>
<dbReference type="AlphaFoldDB" id="A0A6J6AW71"/>
<organism evidence="1">
    <name type="scientific">freshwater metagenome</name>
    <dbReference type="NCBI Taxonomy" id="449393"/>
    <lineage>
        <taxon>unclassified sequences</taxon>
        <taxon>metagenomes</taxon>
        <taxon>ecological metagenomes</taxon>
    </lineage>
</organism>
<dbReference type="PANTHER" id="PTHR42110:SF1">
    <property type="entry name" value="L-ASPARAGINASE, PUTATIVE (AFU_ORTHOLOGUE AFUA_3G11890)-RELATED"/>
    <property type="match status" value="1"/>
</dbReference>
<dbReference type="EMBL" id="CAEZTZ010000006">
    <property type="protein sequence ID" value="CAB4578305.1"/>
    <property type="molecule type" value="Genomic_DNA"/>
</dbReference>
<dbReference type="Pfam" id="PF06089">
    <property type="entry name" value="Asparaginase_II"/>
    <property type="match status" value="1"/>
</dbReference>
<reference evidence="1" key="1">
    <citation type="submission" date="2020-05" db="EMBL/GenBank/DDBJ databases">
        <authorList>
            <person name="Chiriac C."/>
            <person name="Salcher M."/>
            <person name="Ghai R."/>
            <person name="Kavagutti S V."/>
        </authorList>
    </citation>
    <scope>NUCLEOTIDE SEQUENCE</scope>
</reference>
<evidence type="ECO:0000313" key="1">
    <source>
        <dbReference type="EMBL" id="CAB4530745.1"/>
    </source>
</evidence>
<name>A0A6J6AW71_9ZZZZ</name>
<gene>
    <name evidence="1" type="ORF">UFOPK1413_00042</name>
    <name evidence="2" type="ORF">UFOPK1767_00108</name>
</gene>
<dbReference type="EMBL" id="CAEZSG010000003">
    <property type="protein sequence ID" value="CAB4530745.1"/>
    <property type="molecule type" value="Genomic_DNA"/>
</dbReference>
<evidence type="ECO:0000313" key="2">
    <source>
        <dbReference type="EMBL" id="CAB4578305.1"/>
    </source>
</evidence>
<accession>A0A6J6AW71</accession>
<dbReference type="PANTHER" id="PTHR42110">
    <property type="entry name" value="L-ASPARAGINASE, PUTATIVE (AFU_ORTHOLOGUE AFUA_3G11890)-RELATED"/>
    <property type="match status" value="1"/>
</dbReference>
<sequence>MHPLSVEGCVELASLDRNGLIESRHIGAFVVIDRDGSVIESGGDIDAVIFPRSTLKPFQAIAALRAGADLDGIELVLACASHCGSRRHTDAIEAMLTRDLLGVDDLGCPTDWPLGYNEKADRIAAGEGPQRVTMNCSGKHAAFLLACVANGWDTRTYLKPTHPLQVLIRDVIEEFTGTKTMWPAVDGCGAPLYGMSLRDLGTGIARATDGHDADAERLVNAIRANAWALDGPGRDNTRVIESTDAIAKIGAEGVLIIAREGIAVAIKCLDGSQRANTAAAVTLLARHGVIDRTVAESLIDELVSPITGGDAVVGRLTVSV</sequence>